<name>A0A1Q2MHI6_9BACT</name>
<dbReference type="STRING" id="1851148.SMSP2_02089"/>
<accession>A0A1Q2MHI6</accession>
<dbReference type="OrthoDB" id="4290456at2"/>
<dbReference type="Pfam" id="PF11211">
    <property type="entry name" value="DUF2997"/>
    <property type="match status" value="1"/>
</dbReference>
<dbReference type="EMBL" id="CP019646">
    <property type="protein sequence ID" value="AQQ71712.1"/>
    <property type="molecule type" value="Genomic_DNA"/>
</dbReference>
<dbReference type="RefSeq" id="WP_146683863.1">
    <property type="nucleotide sequence ID" value="NZ_CP019646.1"/>
</dbReference>
<evidence type="ECO:0000313" key="2">
    <source>
        <dbReference type="Proteomes" id="UP000188181"/>
    </source>
</evidence>
<dbReference type="InterPro" id="IPR021375">
    <property type="entry name" value="DUF2997"/>
</dbReference>
<proteinExistence type="predicted"/>
<dbReference type="Proteomes" id="UP000188181">
    <property type="component" value="Chromosome"/>
</dbReference>
<protein>
    <recommendedName>
        <fullName evidence="3">DUF2997 domain-containing protein</fullName>
    </recommendedName>
</protein>
<evidence type="ECO:0008006" key="3">
    <source>
        <dbReference type="Google" id="ProtNLM"/>
    </source>
</evidence>
<reference evidence="2" key="1">
    <citation type="submission" date="2017-02" db="EMBL/GenBank/DDBJ databases">
        <title>Comparative genomics and description of representatives of a novel lineage of planctomycetes thriving in anoxic sediments.</title>
        <authorList>
            <person name="Spring S."/>
            <person name="Bunk B."/>
            <person name="Sproer C."/>
        </authorList>
    </citation>
    <scope>NUCLEOTIDE SEQUENCE [LARGE SCALE GENOMIC DNA]</scope>
    <source>
        <strain evidence="2">SM-Chi-D1</strain>
    </source>
</reference>
<gene>
    <name evidence="1" type="ORF">SMSP2_02089</name>
</gene>
<dbReference type="AlphaFoldDB" id="A0A1Q2MHI6"/>
<dbReference type="KEGG" id="pbas:SMSP2_02089"/>
<evidence type="ECO:0000313" key="1">
    <source>
        <dbReference type="EMBL" id="AQQ71712.1"/>
    </source>
</evidence>
<keyword evidence="2" id="KW-1185">Reference proteome</keyword>
<sequence>MPQHDIEITISKTGEVRVHIKGAKGKACMDYAKWLSNVIGNVKDQKLTSEYYEPDETNRIKLEQELREE</sequence>
<organism evidence="1 2">
    <name type="scientific">Limihaloglobus sulfuriphilus</name>
    <dbReference type="NCBI Taxonomy" id="1851148"/>
    <lineage>
        <taxon>Bacteria</taxon>
        <taxon>Pseudomonadati</taxon>
        <taxon>Planctomycetota</taxon>
        <taxon>Phycisphaerae</taxon>
        <taxon>Sedimentisphaerales</taxon>
        <taxon>Sedimentisphaeraceae</taxon>
        <taxon>Limihaloglobus</taxon>
    </lineage>
</organism>